<reference evidence="2" key="1">
    <citation type="submission" date="2023-03" db="EMBL/GenBank/DDBJ databases">
        <title>Massive genome expansion in bonnet fungi (Mycena s.s.) driven by repeated elements and novel gene families across ecological guilds.</title>
        <authorList>
            <consortium name="Lawrence Berkeley National Laboratory"/>
            <person name="Harder C.B."/>
            <person name="Miyauchi S."/>
            <person name="Viragh M."/>
            <person name="Kuo A."/>
            <person name="Thoen E."/>
            <person name="Andreopoulos B."/>
            <person name="Lu D."/>
            <person name="Skrede I."/>
            <person name="Drula E."/>
            <person name="Henrissat B."/>
            <person name="Morin E."/>
            <person name="Kohler A."/>
            <person name="Barry K."/>
            <person name="LaButti K."/>
            <person name="Morin E."/>
            <person name="Salamov A."/>
            <person name="Lipzen A."/>
            <person name="Mereny Z."/>
            <person name="Hegedus B."/>
            <person name="Baldrian P."/>
            <person name="Stursova M."/>
            <person name="Weitz H."/>
            <person name="Taylor A."/>
            <person name="Grigoriev I.V."/>
            <person name="Nagy L.G."/>
            <person name="Martin F."/>
            <person name="Kauserud H."/>
        </authorList>
    </citation>
    <scope>NUCLEOTIDE SEQUENCE</scope>
    <source>
        <strain evidence="2">CBHHK002</strain>
    </source>
</reference>
<keyword evidence="3" id="KW-1185">Reference proteome</keyword>
<name>A0AAD7ESZ4_9AGAR</name>
<accession>A0AAD7ESZ4</accession>
<evidence type="ECO:0000313" key="2">
    <source>
        <dbReference type="EMBL" id="KAJ7349842.1"/>
    </source>
</evidence>
<keyword evidence="1" id="KW-0472">Membrane</keyword>
<protein>
    <submittedName>
        <fullName evidence="2">Uncharacterized protein</fullName>
    </submittedName>
</protein>
<evidence type="ECO:0000313" key="3">
    <source>
        <dbReference type="Proteomes" id="UP001218218"/>
    </source>
</evidence>
<dbReference type="AlphaFoldDB" id="A0AAD7ESZ4"/>
<feature type="transmembrane region" description="Helical" evidence="1">
    <location>
        <begin position="21"/>
        <end position="38"/>
    </location>
</feature>
<gene>
    <name evidence="2" type="ORF">DFH08DRAFT_863202</name>
</gene>
<keyword evidence="1" id="KW-0812">Transmembrane</keyword>
<feature type="transmembrane region" description="Helical" evidence="1">
    <location>
        <begin position="44"/>
        <end position="68"/>
    </location>
</feature>
<proteinExistence type="predicted"/>
<comment type="caution">
    <text evidence="2">The sequence shown here is derived from an EMBL/GenBank/DDBJ whole genome shotgun (WGS) entry which is preliminary data.</text>
</comment>
<dbReference type="Proteomes" id="UP001218218">
    <property type="component" value="Unassembled WGS sequence"/>
</dbReference>
<dbReference type="EMBL" id="JARIHO010000015">
    <property type="protein sequence ID" value="KAJ7349842.1"/>
    <property type="molecule type" value="Genomic_DNA"/>
</dbReference>
<evidence type="ECO:0000256" key="1">
    <source>
        <dbReference type="SAM" id="Phobius"/>
    </source>
</evidence>
<organism evidence="2 3">
    <name type="scientific">Mycena albidolilacea</name>
    <dbReference type="NCBI Taxonomy" id="1033008"/>
    <lineage>
        <taxon>Eukaryota</taxon>
        <taxon>Fungi</taxon>
        <taxon>Dikarya</taxon>
        <taxon>Basidiomycota</taxon>
        <taxon>Agaricomycotina</taxon>
        <taxon>Agaricomycetes</taxon>
        <taxon>Agaricomycetidae</taxon>
        <taxon>Agaricales</taxon>
        <taxon>Marasmiineae</taxon>
        <taxon>Mycenaceae</taxon>
        <taxon>Mycena</taxon>
    </lineage>
</organism>
<keyword evidence="1" id="KW-1133">Transmembrane helix</keyword>
<sequence length="85" mass="9036">MTRRTYDETRVGYDDFGFGPLGLSAGGDLVLLSFEFWVGEAHGFGAYGVLFVVGAGEVVGWGVGVIAIDSDRARTDICTIVITLC</sequence>